<evidence type="ECO:0000313" key="2">
    <source>
        <dbReference type="EMBL" id="RWR88118.1"/>
    </source>
</evidence>
<evidence type="ECO:0000256" key="1">
    <source>
        <dbReference type="SAM" id="SignalP"/>
    </source>
</evidence>
<dbReference type="PANTHER" id="PTHR31694">
    <property type="entry name" value="DESICCATION-LIKE PROTEIN"/>
    <property type="match status" value="1"/>
</dbReference>
<dbReference type="Proteomes" id="UP000283530">
    <property type="component" value="Unassembled WGS sequence"/>
</dbReference>
<keyword evidence="1" id="KW-0732">Signal</keyword>
<gene>
    <name evidence="2" type="ORF">CKAN_01710000</name>
</gene>
<feature type="chain" id="PRO_5018680082" evidence="1">
    <location>
        <begin position="28"/>
        <end position="602"/>
    </location>
</feature>
<organism evidence="2 3">
    <name type="scientific">Cinnamomum micranthum f. kanehirae</name>
    <dbReference type="NCBI Taxonomy" id="337451"/>
    <lineage>
        <taxon>Eukaryota</taxon>
        <taxon>Viridiplantae</taxon>
        <taxon>Streptophyta</taxon>
        <taxon>Embryophyta</taxon>
        <taxon>Tracheophyta</taxon>
        <taxon>Spermatophyta</taxon>
        <taxon>Magnoliopsida</taxon>
        <taxon>Magnoliidae</taxon>
        <taxon>Laurales</taxon>
        <taxon>Lauraceae</taxon>
        <taxon>Cinnamomum</taxon>
    </lineage>
</organism>
<name>A0A3S3NWS4_9MAGN</name>
<dbReference type="OrthoDB" id="1932881at2759"/>
<feature type="signal peptide" evidence="1">
    <location>
        <begin position="1"/>
        <end position="27"/>
    </location>
</feature>
<comment type="caution">
    <text evidence="2">The sequence shown here is derived from an EMBL/GenBank/DDBJ whole genome shotgun (WGS) entry which is preliminary data.</text>
</comment>
<protein>
    <submittedName>
        <fullName evidence="2">Desiccation-related protein PCC13-62</fullName>
    </submittedName>
</protein>
<keyword evidence="3" id="KW-1185">Reference proteome</keyword>
<evidence type="ECO:0000313" key="3">
    <source>
        <dbReference type="Proteomes" id="UP000283530"/>
    </source>
</evidence>
<accession>A0A3S3NWS4</accession>
<reference evidence="2 3" key="1">
    <citation type="journal article" date="2019" name="Nat. Plants">
        <title>Stout camphor tree genome fills gaps in understanding of flowering plant genome evolution.</title>
        <authorList>
            <person name="Chaw S.M."/>
            <person name="Liu Y.C."/>
            <person name="Wu Y.W."/>
            <person name="Wang H.Y."/>
            <person name="Lin C.I."/>
            <person name="Wu C.S."/>
            <person name="Ke H.M."/>
            <person name="Chang L.Y."/>
            <person name="Hsu C.Y."/>
            <person name="Yang H.T."/>
            <person name="Sudianto E."/>
            <person name="Hsu M.H."/>
            <person name="Wu K.P."/>
            <person name="Wang L.N."/>
            <person name="Leebens-Mack J.H."/>
            <person name="Tsai I.J."/>
        </authorList>
    </citation>
    <scope>NUCLEOTIDE SEQUENCE [LARGE SCALE GENOMIC DNA]</scope>
    <source>
        <strain evidence="3">cv. Chaw 1501</strain>
        <tissue evidence="2">Young leaves</tissue>
    </source>
</reference>
<dbReference type="Pfam" id="PF13668">
    <property type="entry name" value="Ferritin_2"/>
    <property type="match status" value="2"/>
</dbReference>
<dbReference type="PANTHER" id="PTHR31694:SF12">
    <property type="entry name" value="DESICCATION-LIKE PROTEIN"/>
    <property type="match status" value="1"/>
</dbReference>
<dbReference type="InterPro" id="IPR052965">
    <property type="entry name" value="Pigment-catalase-like"/>
</dbReference>
<dbReference type="EMBL" id="QPKB01000007">
    <property type="protein sequence ID" value="RWR88118.1"/>
    <property type="molecule type" value="Genomic_DNA"/>
</dbReference>
<dbReference type="AlphaFoldDB" id="A0A3S3NWS4"/>
<sequence>MAASTIFTTALSVTLVLLFFNVPTCSADLIELDNSFPLIKPGHRKSVSEYDMDLLEFSMNLEYLQAEFFLWGSLGQGLDNVAPNLAMGGPAPVGARKANLDALTADIITQFGYQEVGHLRALKKHVEGFPRPLMDLSPSCFSNLMDKAFGHSLSPSFNPYANSVNFLLGSYLLPYVALTAYEGFNPHLHSPTSRRLCGGLLGVQSAQDAVIRALLYQHASTKVEPYGVTVAEFTSRISALRNELGGTGNKDEGLIAPSSASSVEGHHHLGNLLAENSNAICYQRAPREILRILYGKGTAGVGGGFFPNGANDDSFPFVQARHGMSEYDMDLLEFPLNLEFLQAEFFLWGSLGHGLDHVASNLTMGGPPPIGARKANLDAFTADIIMQFAHQGVGHIRALKNNVEGFPRPLMDLSPTCFSNMMDKAFGHSFSPSFNPYANSINFLLASYLLPYVALTGYESLNPHLQSPISRRLCAGLLGVQSAQDAVIRALLYQHASSKVEPYGVTVAEFTSQISQLRNELGGTGNKDEGLIAPSSASSAEGKHHHLGNLFAENSNAMCYQRAPKEILRIMYGKGTAGVPGGFFPNGANGRIAKSYLHNSDF</sequence>
<proteinExistence type="predicted"/>